<protein>
    <submittedName>
        <fullName evidence="4">Glycosyl hydrolase family protein</fullName>
    </submittedName>
</protein>
<dbReference type="PANTHER" id="PTHR46773">
    <property type="match status" value="1"/>
</dbReference>
<feature type="signal peptide" evidence="2">
    <location>
        <begin position="1"/>
        <end position="33"/>
    </location>
</feature>
<evidence type="ECO:0000256" key="2">
    <source>
        <dbReference type="SAM" id="SignalP"/>
    </source>
</evidence>
<dbReference type="InterPro" id="IPR015915">
    <property type="entry name" value="Kelch-typ_b-propeller"/>
</dbReference>
<evidence type="ECO:0000259" key="3">
    <source>
        <dbReference type="SMART" id="SM00776"/>
    </source>
</evidence>
<dbReference type="GO" id="GO:0005737">
    <property type="term" value="C:cytoplasm"/>
    <property type="evidence" value="ECO:0007669"/>
    <property type="project" value="UniProtKB-SubCell"/>
</dbReference>
<dbReference type="Pfam" id="PF08305">
    <property type="entry name" value="NPCBM"/>
    <property type="match status" value="1"/>
</dbReference>
<dbReference type="EMBL" id="BFAG01000010">
    <property type="protein sequence ID" value="GBF06815.1"/>
    <property type="molecule type" value="Genomic_DNA"/>
</dbReference>
<organism evidence="4 5">
    <name type="scientific">Deinococcus aerius</name>
    <dbReference type="NCBI Taxonomy" id="200253"/>
    <lineage>
        <taxon>Bacteria</taxon>
        <taxon>Thermotogati</taxon>
        <taxon>Deinococcota</taxon>
        <taxon>Deinococci</taxon>
        <taxon>Deinococcales</taxon>
        <taxon>Deinococcaceae</taxon>
        <taxon>Deinococcus</taxon>
    </lineage>
</organism>
<feature type="domain" description="Glycosyl hydrolase family 98 putative carbohydrate-binding module" evidence="3">
    <location>
        <begin position="62"/>
        <end position="207"/>
    </location>
</feature>
<dbReference type="RefSeq" id="WP_103130149.1">
    <property type="nucleotide sequence ID" value="NZ_BFAG01000010.1"/>
</dbReference>
<name>A0A2I9E071_9DEIO</name>
<dbReference type="SMART" id="SM00612">
    <property type="entry name" value="Kelch"/>
    <property type="match status" value="4"/>
</dbReference>
<dbReference type="InterPro" id="IPR038637">
    <property type="entry name" value="NPCBM_sf"/>
</dbReference>
<dbReference type="InterPro" id="IPR006652">
    <property type="entry name" value="Kelch_1"/>
</dbReference>
<dbReference type="Gene3D" id="2.60.40.10">
    <property type="entry name" value="Immunoglobulins"/>
    <property type="match status" value="1"/>
</dbReference>
<dbReference type="Pfam" id="PF24681">
    <property type="entry name" value="Kelch_KLHDC2_KLHL20_DRC7"/>
    <property type="match status" value="1"/>
</dbReference>
<comment type="caution">
    <text evidence="4">The sequence shown here is derived from an EMBL/GenBank/DDBJ whole genome shotgun (WGS) entry which is preliminary data.</text>
</comment>
<reference evidence="5" key="1">
    <citation type="submission" date="2018-01" db="EMBL/GenBank/DDBJ databases">
        <title>Draft Genome Sequence of the Radioresistant Bacterium Deinococcus aerius TR0125, Isolated from the Higher Atmosphere above Japan.</title>
        <authorList>
            <person name="Satoh K."/>
            <person name="Arai H."/>
            <person name="Sanzen T."/>
            <person name="Kawaguchi Y."/>
            <person name="Hayashi H."/>
            <person name="Yokobori S."/>
            <person name="Yamagishi A."/>
            <person name="Oono Y."/>
            <person name="Narumi I."/>
        </authorList>
    </citation>
    <scope>NUCLEOTIDE SEQUENCE [LARGE SCALE GENOMIC DNA]</scope>
    <source>
        <strain evidence="5">TR0125</strain>
    </source>
</reference>
<dbReference type="AlphaFoldDB" id="A0A2I9E071"/>
<keyword evidence="2" id="KW-0732">Signal</keyword>
<gene>
    <name evidence="4" type="ORF">DAERI_100178</name>
</gene>
<dbReference type="PROSITE" id="PS51257">
    <property type="entry name" value="PROKAR_LIPOPROTEIN"/>
    <property type="match status" value="1"/>
</dbReference>
<dbReference type="InterPro" id="IPR053256">
    <property type="entry name" value="Kelch_repeat-containing"/>
</dbReference>
<keyword evidence="5" id="KW-1185">Reference proteome</keyword>
<dbReference type="InterPro" id="IPR011043">
    <property type="entry name" value="Gal_Oxase/kelch_b-propeller"/>
</dbReference>
<dbReference type="SUPFAM" id="SSF117281">
    <property type="entry name" value="Kelch motif"/>
    <property type="match status" value="1"/>
</dbReference>
<dbReference type="SUPFAM" id="SSF49785">
    <property type="entry name" value="Galactose-binding domain-like"/>
    <property type="match status" value="1"/>
</dbReference>
<dbReference type="SUPFAM" id="SSF50965">
    <property type="entry name" value="Galactose oxidase, central domain"/>
    <property type="match status" value="1"/>
</dbReference>
<evidence type="ECO:0000313" key="4">
    <source>
        <dbReference type="EMBL" id="GBF06815.1"/>
    </source>
</evidence>
<dbReference type="Pfam" id="PF01344">
    <property type="entry name" value="Kelch_1"/>
    <property type="match status" value="1"/>
</dbReference>
<dbReference type="GO" id="GO:0016787">
    <property type="term" value="F:hydrolase activity"/>
    <property type="evidence" value="ECO:0007669"/>
    <property type="project" value="UniProtKB-KW"/>
</dbReference>
<dbReference type="PANTHER" id="PTHR46773:SF5">
    <property type="entry name" value="OS04G0487100 PROTEIN"/>
    <property type="match status" value="1"/>
</dbReference>
<keyword evidence="4" id="KW-0378">Hydrolase</keyword>
<dbReference type="InterPro" id="IPR008979">
    <property type="entry name" value="Galactose-bd-like_sf"/>
</dbReference>
<dbReference type="NCBIfam" id="NF012200">
    <property type="entry name" value="choice_anch_D"/>
    <property type="match status" value="1"/>
</dbReference>
<sequence length="818" mass="85359">MKSPRTPVAPPRRAGRALVIATLLVGCAQPAAAPSSGAEFVYDGLDHSWSSDGSALQPLTINPGDNNLSYETWTSATSGWGPIERNRSNGERNGDDGGPLSIGGVRFDRGFGAHANSAMTFALAGQCREFTASVGLDDEVGQRGSVVFQVYGDGTKLYDSGVMRGTDGARALGVDVSGKDELRLVVTDAGDGISHDHADWGSPMLRTCTPGANPPPQGQVLDLTPAEQIFSGVVNSTGAPQAVTLRNRGSAPLRINSVELTGKNAADFRLVNPPAWPLTLPPGASAEVATSFTPNEVGALQAALRVTSDALGKPAQTVGLYGLSARGEQGNLEPPLAQIVQTLGYDIDVGGKNLILGTGPGPIGDEVLAPLFTKAGPGPVTLRPVARYSPDDPLPFGYYTPGSGSPALHPVAEIARGGEQRLNPPVSPGGRETFDPGSATFGLYVGATSYAPQNSYTQDELNTARVEHAARIYPLNNRAGQPLENSYLVAFEPAVNGDYQDYVFVVSNVKPAARAETGLRWTPRADALKAVSEAQGAAVNGRLYVFGGFDSALRATTRSQSYDPAADRWADVTAMPEPVTHGAVAVDGTTVYIAGGFVGNHPGPQTDRVWKYNAATDAWSAGVPLPAARGGGALVRLGRELHFFGGVERNLSNTSIYLRDSADHWVLNLDGGSAWRSAAPMPNPRNHTAGVALGGQIYAIGGQHLGDEQAGNQASVDRYDPSTDTWTPRANLPLPLGHINASTLVWNGRIVVVAGVTQKSLEVANVSEYNPATDTWTALTPLPAARQSPVADVIGGELIVTGGSLPSGAKATTWVGTR</sequence>
<feature type="chain" id="PRO_5014437897" evidence="2">
    <location>
        <begin position="34"/>
        <end position="818"/>
    </location>
</feature>
<evidence type="ECO:0000313" key="5">
    <source>
        <dbReference type="Proteomes" id="UP000236569"/>
    </source>
</evidence>
<feature type="region of interest" description="Disordered" evidence="1">
    <location>
        <begin position="79"/>
        <end position="101"/>
    </location>
</feature>
<dbReference type="SMART" id="SM00776">
    <property type="entry name" value="NPCBM"/>
    <property type="match status" value="1"/>
</dbReference>
<evidence type="ECO:0000256" key="1">
    <source>
        <dbReference type="SAM" id="MobiDB-lite"/>
    </source>
</evidence>
<feature type="compositionally biased region" description="Basic and acidic residues" evidence="1">
    <location>
        <begin position="84"/>
        <end position="95"/>
    </location>
</feature>
<accession>A0A2I9E071</accession>
<dbReference type="Gene3D" id="2.60.120.1060">
    <property type="entry name" value="NPCBM/NEW2 domain"/>
    <property type="match status" value="1"/>
</dbReference>
<dbReference type="OrthoDB" id="58712at2"/>
<dbReference type="InterPro" id="IPR013222">
    <property type="entry name" value="Glyco_hyd_98_carb-bd"/>
</dbReference>
<dbReference type="Gene3D" id="2.120.10.80">
    <property type="entry name" value="Kelch-type beta propeller"/>
    <property type="match status" value="2"/>
</dbReference>
<dbReference type="InterPro" id="IPR013783">
    <property type="entry name" value="Ig-like_fold"/>
</dbReference>
<proteinExistence type="predicted"/>
<dbReference type="Proteomes" id="UP000236569">
    <property type="component" value="Unassembled WGS sequence"/>
</dbReference>